<evidence type="ECO:0000313" key="1">
    <source>
        <dbReference type="EMBL" id="QHW35667.1"/>
    </source>
</evidence>
<keyword evidence="1" id="KW-0614">Plasmid</keyword>
<accession>A0A6C0PAV5</accession>
<dbReference type="AlphaFoldDB" id="A0A6C0PAV5"/>
<keyword evidence="2" id="KW-1185">Reference proteome</keyword>
<proteinExistence type="predicted"/>
<reference evidence="1 2" key="1">
    <citation type="submission" date="2020-02" db="EMBL/GenBank/DDBJ databases">
        <title>Paenibacillus sp. nov., isolated from rhizosphere soil of tomato.</title>
        <authorList>
            <person name="Weon H.-Y."/>
            <person name="Lee S.A."/>
        </authorList>
    </citation>
    <scope>NUCLEOTIDE SEQUENCE [LARGE SCALE GENOMIC DNA]</scope>
    <source>
        <strain evidence="1 2">14171R-81</strain>
        <plasmid evidence="1 2">unnamed2</plasmid>
    </source>
</reference>
<gene>
    <name evidence="1" type="ORF">GZH47_32740</name>
</gene>
<protein>
    <submittedName>
        <fullName evidence="1">Uncharacterized protein</fullName>
    </submittedName>
</protein>
<geneLocation type="plasmid" evidence="1 2">
    <name>unnamed2</name>
</geneLocation>
<sequence length="90" mass="10058">MSYLGGYTQNQQILLGFMTYDELNSPISADFPPTPEIGFFHANGVLEVGHATLTVADLRLNSAHFQVSSRRSEMDFMNAYSGCFDERTVM</sequence>
<organism evidence="1 2">
    <name type="scientific">Paenibacillus rhizovicinus</name>
    <dbReference type="NCBI Taxonomy" id="2704463"/>
    <lineage>
        <taxon>Bacteria</taxon>
        <taxon>Bacillati</taxon>
        <taxon>Bacillota</taxon>
        <taxon>Bacilli</taxon>
        <taxon>Bacillales</taxon>
        <taxon>Paenibacillaceae</taxon>
        <taxon>Paenibacillus</taxon>
    </lineage>
</organism>
<dbReference type="RefSeq" id="WP_162645800.1">
    <property type="nucleotide sequence ID" value="NZ_CP048288.1"/>
</dbReference>
<dbReference type="KEGG" id="prz:GZH47_32740"/>
<evidence type="ECO:0000313" key="2">
    <source>
        <dbReference type="Proteomes" id="UP000479114"/>
    </source>
</evidence>
<dbReference type="Proteomes" id="UP000479114">
    <property type="component" value="Plasmid unnamed2"/>
</dbReference>
<name>A0A6C0PAV5_9BACL</name>
<dbReference type="EMBL" id="CP048288">
    <property type="protein sequence ID" value="QHW35667.1"/>
    <property type="molecule type" value="Genomic_DNA"/>
</dbReference>